<dbReference type="Proteomes" id="UP000801492">
    <property type="component" value="Unassembled WGS sequence"/>
</dbReference>
<comment type="similarity">
    <text evidence="2">Belongs to the mitochondrion-specific ribosomal protein mL41 family.</text>
</comment>
<keyword evidence="5" id="KW-0496">Mitochondrion</keyword>
<comment type="subcellular location">
    <subcellularLocation>
        <location evidence="1">Mitochondrion</location>
    </subcellularLocation>
</comment>
<keyword evidence="4" id="KW-0689">Ribosomal protein</keyword>
<keyword evidence="6" id="KW-0687">Ribonucleoprotein</keyword>
<dbReference type="PANTHER" id="PTHR21338:SF0">
    <property type="entry name" value="LARGE RIBOSOMAL SUBUNIT PROTEIN ML41"/>
    <property type="match status" value="1"/>
</dbReference>
<sequence>MSFVNVIAKRGISTTAICYGKRNFKKFPLYGKRGSRIFKQQQHENPDPELPDNKRGVREIGYKVGDKFVTIPEMVPELIVPDLTGFKLKPYVSYRAPDVVQSEFTAEDLFNVVYAPKIMKDLKEGKLNEDGSSKEPSNEEKLTPEKALIRARQTGSDIF</sequence>
<gene>
    <name evidence="8" type="ORF">ILUMI_00356</name>
</gene>
<comment type="caution">
    <text evidence="8">The sequence shown here is derived from an EMBL/GenBank/DDBJ whole genome shotgun (WGS) entry which is preliminary data.</text>
</comment>
<reference evidence="8" key="1">
    <citation type="submission" date="2019-08" db="EMBL/GenBank/DDBJ databases">
        <title>The genome of the North American firefly Photinus pyralis.</title>
        <authorList>
            <consortium name="Photinus pyralis genome working group"/>
            <person name="Fallon T.R."/>
            <person name="Sander Lower S.E."/>
            <person name="Weng J.-K."/>
        </authorList>
    </citation>
    <scope>NUCLEOTIDE SEQUENCE</scope>
    <source>
        <strain evidence="8">TRF0915ILg1</strain>
        <tissue evidence="8">Whole body</tissue>
    </source>
</reference>
<accession>A0A8K0GIH6</accession>
<evidence type="ECO:0000256" key="3">
    <source>
        <dbReference type="ARBA" id="ARBA00022946"/>
    </source>
</evidence>
<evidence type="ECO:0000256" key="1">
    <source>
        <dbReference type="ARBA" id="ARBA00004173"/>
    </source>
</evidence>
<proteinExistence type="inferred from homology"/>
<evidence type="ECO:0000313" key="8">
    <source>
        <dbReference type="EMBL" id="KAF2905820.1"/>
    </source>
</evidence>
<name>A0A8K0GIH6_IGNLU</name>
<protein>
    <recommendedName>
        <fullName evidence="10">Mitochondrial ribosomal protein L41</fullName>
    </recommendedName>
</protein>
<keyword evidence="3" id="KW-0809">Transit peptide</keyword>
<feature type="region of interest" description="Disordered" evidence="7">
    <location>
        <begin position="125"/>
        <end position="159"/>
    </location>
</feature>
<dbReference type="AlphaFoldDB" id="A0A8K0GIH6"/>
<dbReference type="Pfam" id="PF09809">
    <property type="entry name" value="MRP-L27"/>
    <property type="match status" value="1"/>
</dbReference>
<feature type="compositionally biased region" description="Basic and acidic residues" evidence="7">
    <location>
        <begin position="125"/>
        <end position="148"/>
    </location>
</feature>
<dbReference type="GO" id="GO:0003735">
    <property type="term" value="F:structural constituent of ribosome"/>
    <property type="evidence" value="ECO:0007669"/>
    <property type="project" value="InterPro"/>
</dbReference>
<dbReference type="GO" id="GO:0005762">
    <property type="term" value="C:mitochondrial large ribosomal subunit"/>
    <property type="evidence" value="ECO:0007669"/>
    <property type="project" value="InterPro"/>
</dbReference>
<keyword evidence="9" id="KW-1185">Reference proteome</keyword>
<evidence type="ECO:0000256" key="4">
    <source>
        <dbReference type="ARBA" id="ARBA00022980"/>
    </source>
</evidence>
<evidence type="ECO:0000256" key="5">
    <source>
        <dbReference type="ARBA" id="ARBA00023128"/>
    </source>
</evidence>
<dbReference type="OrthoDB" id="408933at2759"/>
<dbReference type="EMBL" id="VTPC01000425">
    <property type="protein sequence ID" value="KAF2905820.1"/>
    <property type="molecule type" value="Genomic_DNA"/>
</dbReference>
<evidence type="ECO:0008006" key="10">
    <source>
        <dbReference type="Google" id="ProtNLM"/>
    </source>
</evidence>
<evidence type="ECO:0000256" key="6">
    <source>
        <dbReference type="ARBA" id="ARBA00023274"/>
    </source>
</evidence>
<dbReference type="InterPro" id="IPR019189">
    <property type="entry name" value="Ribosomal_mL41"/>
</dbReference>
<evidence type="ECO:0000256" key="7">
    <source>
        <dbReference type="SAM" id="MobiDB-lite"/>
    </source>
</evidence>
<organism evidence="8 9">
    <name type="scientific">Ignelater luminosus</name>
    <name type="common">Cucubano</name>
    <name type="synonym">Pyrophorus luminosus</name>
    <dbReference type="NCBI Taxonomy" id="2038154"/>
    <lineage>
        <taxon>Eukaryota</taxon>
        <taxon>Metazoa</taxon>
        <taxon>Ecdysozoa</taxon>
        <taxon>Arthropoda</taxon>
        <taxon>Hexapoda</taxon>
        <taxon>Insecta</taxon>
        <taxon>Pterygota</taxon>
        <taxon>Neoptera</taxon>
        <taxon>Endopterygota</taxon>
        <taxon>Coleoptera</taxon>
        <taxon>Polyphaga</taxon>
        <taxon>Elateriformia</taxon>
        <taxon>Elateroidea</taxon>
        <taxon>Elateridae</taxon>
        <taxon>Agrypninae</taxon>
        <taxon>Pyrophorini</taxon>
        <taxon>Ignelater</taxon>
    </lineage>
</organism>
<evidence type="ECO:0000313" key="9">
    <source>
        <dbReference type="Proteomes" id="UP000801492"/>
    </source>
</evidence>
<dbReference type="PANTHER" id="PTHR21338">
    <property type="entry name" value="MITOCHONDRIAL RIBOSOMAL PROTEIN L41"/>
    <property type="match status" value="1"/>
</dbReference>
<evidence type="ECO:0000256" key="2">
    <source>
        <dbReference type="ARBA" id="ARBA00010152"/>
    </source>
</evidence>
<dbReference type="GO" id="GO:0006412">
    <property type="term" value="P:translation"/>
    <property type="evidence" value="ECO:0007669"/>
    <property type="project" value="TreeGrafter"/>
</dbReference>